<dbReference type="OrthoDB" id="90760at2"/>
<dbReference type="Proteomes" id="UP000324646">
    <property type="component" value="Plasmid pCT01"/>
</dbReference>
<geneLocation type="plasmid" evidence="2">
    <name>pct01</name>
</geneLocation>
<proteinExistence type="predicted"/>
<organism evidence="1 2">
    <name type="scientific">Crassaminicella thermophila</name>
    <dbReference type="NCBI Taxonomy" id="2599308"/>
    <lineage>
        <taxon>Bacteria</taxon>
        <taxon>Bacillati</taxon>
        <taxon>Bacillota</taxon>
        <taxon>Clostridia</taxon>
        <taxon>Eubacteriales</taxon>
        <taxon>Clostridiaceae</taxon>
        <taxon>Crassaminicella</taxon>
    </lineage>
</organism>
<keyword evidence="2" id="KW-1185">Reference proteome</keyword>
<evidence type="ECO:0008006" key="3">
    <source>
        <dbReference type="Google" id="ProtNLM"/>
    </source>
</evidence>
<evidence type="ECO:0000313" key="2">
    <source>
        <dbReference type="Proteomes" id="UP000324646"/>
    </source>
</evidence>
<protein>
    <recommendedName>
        <fullName evidence="3">Phage-related protein</fullName>
    </recommendedName>
</protein>
<accession>A0A5C0SKR6</accession>
<evidence type="ECO:0000313" key="1">
    <source>
        <dbReference type="EMBL" id="QEK13728.1"/>
    </source>
</evidence>
<gene>
    <name evidence="1" type="ORF">FQB35_15485</name>
</gene>
<dbReference type="EMBL" id="CP042244">
    <property type="protein sequence ID" value="QEK13728.1"/>
    <property type="molecule type" value="Genomic_DNA"/>
</dbReference>
<name>A0A5C0SKR6_CRATE</name>
<sequence>MASKSIKAILTLKDKNFSSNMKKASKGVKGFNRRLKYSSNQVKKFKRDVAYSFKSVAKSAVGIAGAYLGFRALSNGISESVEAAKAQIDAETKLQAVLKNTKGITDQQIEGLKKYASEQQNLGVIGDEVQIAGIQQIGTFQLQADTIKKLIPGMNDLLAQQKGLNATQQDAVNIGNLIGKVMSGQVGALSRVGISFTKAQEKILKYGTESEKAATLAEVLKQNVGGVNKALAETDQGKIQQMTNAWGDYKEEIGKKILPLQAQFAGWFAKKIPGIQTFTLNLIDKTILGVKGFKKVAISVWIKVKKVIKDNKPVIDNIKNGIKSLGDKVLLIKNWFVDAFQNIKAKIEENKPAIEGVKGVLADLGNKALAMKDWLVDTFESAKPSLNWIKDEGLPLVVDGVAGVIDKATELYNFINDNWSTIEPIILGVAGAITTYKLAVLTTTAVTKGAILVTKGLTLAQGALNTVMNLSPLAKWSIIIGAAIAAGVYLYKNWDTIKAKAGELWEGIKSAFEPLGEFFNGVWEGVKTGFKAFINFFIDGINTVIGGVNSIKVKVPDWVPRWGGKEWGINIPKIPEFALGTSYFKGGLARINERGGEIVNLPNGSQVIPADKSEKIINRDNSKIEVNVIIKGNVIGNEEYAEYIANEIIKKTKLALANG</sequence>
<keyword evidence="1" id="KW-0614">Plasmid</keyword>
<reference evidence="1 2" key="1">
    <citation type="submission" date="2019-07" db="EMBL/GenBank/DDBJ databases">
        <title>Complete genome of Crassaminicella thermophila SY095.</title>
        <authorList>
            <person name="Li X."/>
        </authorList>
    </citation>
    <scope>NUCLEOTIDE SEQUENCE [LARGE SCALE GENOMIC DNA]</scope>
    <source>
        <strain evidence="1 2">SY095</strain>
        <plasmid evidence="2">pct01</plasmid>
    </source>
</reference>
<dbReference type="RefSeq" id="WP_148810900.1">
    <property type="nucleotide sequence ID" value="NZ_CP042244.1"/>
</dbReference>
<dbReference type="AlphaFoldDB" id="A0A5C0SKR6"/>
<dbReference type="KEGG" id="crs:FQB35_15485"/>